<keyword evidence="1" id="KW-1133">Transmembrane helix</keyword>
<evidence type="ECO:0000313" key="4">
    <source>
        <dbReference type="EMBL" id="AXI10465.1"/>
    </source>
</evidence>
<gene>
    <name evidence="4" type="ORF">CUC15_16660</name>
</gene>
<keyword evidence="4" id="KW-0808">Transferase</keyword>
<dbReference type="EMBL" id="CP024848">
    <property type="protein sequence ID" value="AXI10465.1"/>
    <property type="molecule type" value="Genomic_DNA"/>
</dbReference>
<dbReference type="Proteomes" id="UP000253908">
    <property type="component" value="Chromosome"/>
</dbReference>
<organism evidence="4 5">
    <name type="scientific">Oceanobacillus zhaokaii</name>
    <dbReference type="NCBI Taxonomy" id="2052660"/>
    <lineage>
        <taxon>Bacteria</taxon>
        <taxon>Bacillati</taxon>
        <taxon>Bacillota</taxon>
        <taxon>Bacilli</taxon>
        <taxon>Bacillales</taxon>
        <taxon>Bacillaceae</taxon>
        <taxon>Oceanobacillus</taxon>
    </lineage>
</organism>
<feature type="domain" description="Glycosyltransferase subfamily 4-like N-terminal" evidence="3">
    <location>
        <begin position="22"/>
        <end position="203"/>
    </location>
</feature>
<dbReference type="InterPro" id="IPR028098">
    <property type="entry name" value="Glyco_trans_4-like_N"/>
</dbReference>
<sequence>MKILVLHQYFLGRNDPGGSRYNQFVKYWEDAGHEITVVAGTVHYSTGKKEEQYKGKFIVKEKYSENVTVYRTHVSEAYNKSFLGRLWGYFSFTYSSLIAILFKIKKHDVIVVTSPPLFVGITGVLAKFLKSMPLIFEVRDLWPESAIDTGVLNNKVMIEAAYLVEKLSYKFANKINVLTPAFKTALIENKNVAEDKVTMIPNGADLDIFRPTEKQNWFREKYSLQDKFIITYMGAHGVANNLDSILNVAKKCSSLKDIVFLLVGDGMEKDRLKKRAIKEKIENVIFIDSQPKSIIPDICNASDICTAVLQKNDTFKTVYPNKVFDYMSCAKPILLGIDGVARELVEKSESGYYVDPNNSEEFKRLILKLYNDTEHLKELGKNGYKYVTQHFNRESLAKDYINEIERVVNKNV</sequence>
<keyword evidence="1" id="KW-0472">Membrane</keyword>
<reference evidence="5" key="1">
    <citation type="submission" date="2017-11" db="EMBL/GenBank/DDBJ databases">
        <authorList>
            <person name="Zhu W."/>
        </authorList>
    </citation>
    <scope>NUCLEOTIDE SEQUENCE [LARGE SCALE GENOMIC DNA]</scope>
    <source>
        <strain evidence="5">160</strain>
    </source>
</reference>
<dbReference type="KEGG" id="ocn:CUC15_16660"/>
<dbReference type="PANTHER" id="PTHR45947">
    <property type="entry name" value="SULFOQUINOVOSYL TRANSFERASE SQD2"/>
    <property type="match status" value="1"/>
</dbReference>
<evidence type="ECO:0000259" key="2">
    <source>
        <dbReference type="Pfam" id="PF00534"/>
    </source>
</evidence>
<dbReference type="PANTHER" id="PTHR45947:SF3">
    <property type="entry name" value="SULFOQUINOVOSYL TRANSFERASE SQD2"/>
    <property type="match status" value="1"/>
</dbReference>
<feature type="transmembrane region" description="Helical" evidence="1">
    <location>
        <begin position="86"/>
        <end position="104"/>
    </location>
</feature>
<dbReference type="Gene3D" id="3.40.50.2000">
    <property type="entry name" value="Glycogen Phosphorylase B"/>
    <property type="match status" value="2"/>
</dbReference>
<dbReference type="AlphaFoldDB" id="A0A345PKD5"/>
<dbReference type="Pfam" id="PF00534">
    <property type="entry name" value="Glycos_transf_1"/>
    <property type="match status" value="1"/>
</dbReference>
<evidence type="ECO:0000256" key="1">
    <source>
        <dbReference type="SAM" id="Phobius"/>
    </source>
</evidence>
<feature type="transmembrane region" description="Helical" evidence="1">
    <location>
        <begin position="110"/>
        <end position="129"/>
    </location>
</feature>
<accession>A0A345PKD5</accession>
<name>A0A345PKD5_9BACI</name>
<keyword evidence="1" id="KW-0812">Transmembrane</keyword>
<protein>
    <submittedName>
        <fullName evidence="4">Glycosyltransferase WbuB</fullName>
    </submittedName>
</protein>
<dbReference type="InterPro" id="IPR001296">
    <property type="entry name" value="Glyco_trans_1"/>
</dbReference>
<keyword evidence="5" id="KW-1185">Reference proteome</keyword>
<dbReference type="CDD" id="cd03794">
    <property type="entry name" value="GT4_WbuB-like"/>
    <property type="match status" value="1"/>
</dbReference>
<dbReference type="InterPro" id="IPR050194">
    <property type="entry name" value="Glycosyltransferase_grp1"/>
</dbReference>
<evidence type="ECO:0000313" key="5">
    <source>
        <dbReference type="Proteomes" id="UP000253908"/>
    </source>
</evidence>
<dbReference type="RefSeq" id="WP_114917750.1">
    <property type="nucleotide sequence ID" value="NZ_CP024848.1"/>
</dbReference>
<dbReference type="SUPFAM" id="SSF53756">
    <property type="entry name" value="UDP-Glycosyltransferase/glycogen phosphorylase"/>
    <property type="match status" value="1"/>
</dbReference>
<dbReference type="OrthoDB" id="9811902at2"/>
<proteinExistence type="predicted"/>
<dbReference type="Pfam" id="PF13579">
    <property type="entry name" value="Glyco_trans_4_4"/>
    <property type="match status" value="1"/>
</dbReference>
<evidence type="ECO:0000259" key="3">
    <source>
        <dbReference type="Pfam" id="PF13579"/>
    </source>
</evidence>
<feature type="domain" description="Glycosyl transferase family 1" evidence="2">
    <location>
        <begin position="216"/>
        <end position="385"/>
    </location>
</feature>
<dbReference type="GO" id="GO:0016758">
    <property type="term" value="F:hexosyltransferase activity"/>
    <property type="evidence" value="ECO:0007669"/>
    <property type="project" value="TreeGrafter"/>
</dbReference>